<evidence type="ECO:0000313" key="2">
    <source>
        <dbReference type="Proteomes" id="UP000036867"/>
    </source>
</evidence>
<keyword evidence="2" id="KW-1185">Reference proteome</keyword>
<evidence type="ECO:0000313" key="1">
    <source>
        <dbReference type="EMBL" id="KOO47798.1"/>
    </source>
</evidence>
<sequence>MNNEFFIQDASNIWNGENFRNDQHFSLISIGFSIGHQEISLKKVLIEIIEYPCTIVFDELFPLEEDIANKMKVIRINNTLIATINSKMQFEDIMPIIYINALNGMEIDIIIGREKKEIPLNHFFGNDLMNNIDYPKLNAEEVETFLKITEIGIIVQTVDEKKYP</sequence>
<reference evidence="2" key="1">
    <citation type="submission" date="2015-08" db="EMBL/GenBank/DDBJ databases">
        <title>Fjat-10028 dsm 16317.</title>
        <authorList>
            <person name="Liu B."/>
            <person name="Wang J."/>
            <person name="Zhu Y."/>
            <person name="Liu G."/>
            <person name="Chen Q."/>
            <person name="Chen Z."/>
            <person name="Lan J."/>
            <person name="Che J."/>
            <person name="Ge C."/>
            <person name="Shi H."/>
            <person name="Pan Z."/>
            <person name="Liu X."/>
        </authorList>
    </citation>
    <scope>NUCLEOTIDE SEQUENCE [LARGE SCALE GENOMIC DNA]</scope>
    <source>
        <strain evidence="2">DSM 16317</strain>
    </source>
</reference>
<dbReference type="GeneID" id="301138258"/>
<gene>
    <name evidence="1" type="ORF">AMD00_19365</name>
</gene>
<dbReference type="AlphaFoldDB" id="A0A0M0LAW4"/>
<dbReference type="RefSeq" id="WP_053418671.1">
    <property type="nucleotide sequence ID" value="NZ_LILB01000008.1"/>
</dbReference>
<dbReference type="EMBL" id="LILB01000008">
    <property type="protein sequence ID" value="KOO47798.1"/>
    <property type="molecule type" value="Genomic_DNA"/>
</dbReference>
<name>A0A0M0LAW4_9BACL</name>
<comment type="caution">
    <text evidence="1">The sequence shown here is derived from an EMBL/GenBank/DDBJ whole genome shotgun (WGS) entry which is preliminary data.</text>
</comment>
<proteinExistence type="predicted"/>
<accession>A0A0M0LAW4</accession>
<dbReference type="Proteomes" id="UP000036867">
    <property type="component" value="Unassembled WGS sequence"/>
</dbReference>
<organism evidence="1 2">
    <name type="scientific">Viridibacillus arvi</name>
    <dbReference type="NCBI Taxonomy" id="263475"/>
    <lineage>
        <taxon>Bacteria</taxon>
        <taxon>Bacillati</taxon>
        <taxon>Bacillota</taxon>
        <taxon>Bacilli</taxon>
        <taxon>Bacillales</taxon>
        <taxon>Caryophanaceae</taxon>
        <taxon>Viridibacillus</taxon>
    </lineage>
</organism>
<protein>
    <submittedName>
        <fullName evidence="1">Uncharacterized protein</fullName>
    </submittedName>
</protein>